<proteinExistence type="predicted"/>
<protein>
    <submittedName>
        <fullName evidence="1">Uncharacterized protein</fullName>
    </submittedName>
</protein>
<gene>
    <name evidence="1" type="ORF">DFH07DRAFT_967679</name>
</gene>
<reference evidence="1" key="1">
    <citation type="submission" date="2023-03" db="EMBL/GenBank/DDBJ databases">
        <title>Massive genome expansion in bonnet fungi (Mycena s.s.) driven by repeated elements and novel gene families across ecological guilds.</title>
        <authorList>
            <consortium name="Lawrence Berkeley National Laboratory"/>
            <person name="Harder C.B."/>
            <person name="Miyauchi S."/>
            <person name="Viragh M."/>
            <person name="Kuo A."/>
            <person name="Thoen E."/>
            <person name="Andreopoulos B."/>
            <person name="Lu D."/>
            <person name="Skrede I."/>
            <person name="Drula E."/>
            <person name="Henrissat B."/>
            <person name="Morin E."/>
            <person name="Kohler A."/>
            <person name="Barry K."/>
            <person name="LaButti K."/>
            <person name="Morin E."/>
            <person name="Salamov A."/>
            <person name="Lipzen A."/>
            <person name="Mereny Z."/>
            <person name="Hegedus B."/>
            <person name="Baldrian P."/>
            <person name="Stursova M."/>
            <person name="Weitz H."/>
            <person name="Taylor A."/>
            <person name="Grigoriev I.V."/>
            <person name="Nagy L.G."/>
            <person name="Martin F."/>
            <person name="Kauserud H."/>
        </authorList>
    </citation>
    <scope>NUCLEOTIDE SEQUENCE</scope>
    <source>
        <strain evidence="1">CBHHK188m</strain>
    </source>
</reference>
<organism evidence="1 2">
    <name type="scientific">Mycena maculata</name>
    <dbReference type="NCBI Taxonomy" id="230809"/>
    <lineage>
        <taxon>Eukaryota</taxon>
        <taxon>Fungi</taxon>
        <taxon>Dikarya</taxon>
        <taxon>Basidiomycota</taxon>
        <taxon>Agaricomycotina</taxon>
        <taxon>Agaricomycetes</taxon>
        <taxon>Agaricomycetidae</taxon>
        <taxon>Agaricales</taxon>
        <taxon>Marasmiineae</taxon>
        <taxon>Mycenaceae</taxon>
        <taxon>Mycena</taxon>
    </lineage>
</organism>
<keyword evidence="2" id="KW-1185">Reference proteome</keyword>
<evidence type="ECO:0000313" key="1">
    <source>
        <dbReference type="EMBL" id="KAJ7734358.1"/>
    </source>
</evidence>
<dbReference type="EMBL" id="JARJLG010000162">
    <property type="protein sequence ID" value="KAJ7734358.1"/>
    <property type="molecule type" value="Genomic_DNA"/>
</dbReference>
<name>A0AAD7I573_9AGAR</name>
<comment type="caution">
    <text evidence="1">The sequence shown here is derived from an EMBL/GenBank/DDBJ whole genome shotgun (WGS) entry which is preliminary data.</text>
</comment>
<sequence length="213" mass="23460">MANGKQMVGALLLLQPAYYIKAAHWLRLLCIFGHSFHHLSPIPSRVLIPLTCLVGPQSTLQPQACIRLPRPHPVTAVDWRPHLPRLPFPSPSSRSVRCSTCTSFVLATTARMYPRPRKGPTEARCYIAVLTNRNTDVPHVLGRDIYTTSRSAFDRLVAIVPPCGSIGSRCHETRRLCLGPLVAQRAWLIPPAAPPGALSNYFPALHAGDREAP</sequence>
<dbReference type="Proteomes" id="UP001215280">
    <property type="component" value="Unassembled WGS sequence"/>
</dbReference>
<dbReference type="AlphaFoldDB" id="A0AAD7I573"/>
<evidence type="ECO:0000313" key="2">
    <source>
        <dbReference type="Proteomes" id="UP001215280"/>
    </source>
</evidence>
<accession>A0AAD7I573</accession>